<sequence length="73" mass="8180">MSRVSYKPRTPLQFYSSILKSWSPSLAGWSVGLGAGALLFLSVTPLVRRELLSKVPVIKSYYEDKTPDCDKPF</sequence>
<feature type="transmembrane region" description="Helical" evidence="1">
    <location>
        <begin position="26"/>
        <end position="47"/>
    </location>
</feature>
<dbReference type="Pfam" id="PF09796">
    <property type="entry name" value="QCR10"/>
    <property type="match status" value="1"/>
</dbReference>
<dbReference type="AlphaFoldDB" id="A0A6A4I859"/>
<gene>
    <name evidence="2" type="ORF">BT96DRAFT_207428</name>
</gene>
<dbReference type="OrthoDB" id="2391627at2759"/>
<dbReference type="EMBL" id="ML769400">
    <property type="protein sequence ID" value="KAE9406771.1"/>
    <property type="molecule type" value="Genomic_DNA"/>
</dbReference>
<dbReference type="GO" id="GO:0005739">
    <property type="term" value="C:mitochondrion"/>
    <property type="evidence" value="ECO:0007669"/>
    <property type="project" value="GOC"/>
</dbReference>
<name>A0A6A4I859_9AGAR</name>
<keyword evidence="1" id="KW-0472">Membrane</keyword>
<evidence type="ECO:0000313" key="2">
    <source>
        <dbReference type="EMBL" id="KAE9406771.1"/>
    </source>
</evidence>
<keyword evidence="3" id="KW-1185">Reference proteome</keyword>
<dbReference type="PANTHER" id="PTHR28254">
    <property type="entry name" value="CYTOCHROME B-C1 COMPLEX SUBUNIT 10"/>
    <property type="match status" value="1"/>
</dbReference>
<evidence type="ECO:0000313" key="3">
    <source>
        <dbReference type="Proteomes" id="UP000799118"/>
    </source>
</evidence>
<organism evidence="2 3">
    <name type="scientific">Gymnopus androsaceus JB14</name>
    <dbReference type="NCBI Taxonomy" id="1447944"/>
    <lineage>
        <taxon>Eukaryota</taxon>
        <taxon>Fungi</taxon>
        <taxon>Dikarya</taxon>
        <taxon>Basidiomycota</taxon>
        <taxon>Agaricomycotina</taxon>
        <taxon>Agaricomycetes</taxon>
        <taxon>Agaricomycetidae</taxon>
        <taxon>Agaricales</taxon>
        <taxon>Marasmiineae</taxon>
        <taxon>Omphalotaceae</taxon>
        <taxon>Gymnopus</taxon>
    </lineage>
</organism>
<dbReference type="GO" id="GO:0006122">
    <property type="term" value="P:mitochondrial electron transport, ubiquinol to cytochrome c"/>
    <property type="evidence" value="ECO:0007669"/>
    <property type="project" value="InterPro"/>
</dbReference>
<proteinExistence type="predicted"/>
<reference evidence="2" key="1">
    <citation type="journal article" date="2019" name="Environ. Microbiol.">
        <title>Fungal ecological strategies reflected in gene transcription - a case study of two litter decomposers.</title>
        <authorList>
            <person name="Barbi F."/>
            <person name="Kohler A."/>
            <person name="Barry K."/>
            <person name="Baskaran P."/>
            <person name="Daum C."/>
            <person name="Fauchery L."/>
            <person name="Ihrmark K."/>
            <person name="Kuo A."/>
            <person name="LaButti K."/>
            <person name="Lipzen A."/>
            <person name="Morin E."/>
            <person name="Grigoriev I.V."/>
            <person name="Henrissat B."/>
            <person name="Lindahl B."/>
            <person name="Martin F."/>
        </authorList>
    </citation>
    <scope>NUCLEOTIDE SEQUENCE</scope>
    <source>
        <strain evidence="2">JB14</strain>
    </source>
</reference>
<keyword evidence="1" id="KW-0812">Transmembrane</keyword>
<dbReference type="PANTHER" id="PTHR28254:SF1">
    <property type="entry name" value="CYTOCHROME B-C1 COMPLEX SUBUNIT 10, MITOCHONDRIAL"/>
    <property type="match status" value="1"/>
</dbReference>
<dbReference type="InterPro" id="IPR019182">
    <property type="entry name" value="Cytochrome_b-c1_su10_fun"/>
</dbReference>
<keyword evidence="1" id="KW-1133">Transmembrane helix</keyword>
<evidence type="ECO:0000256" key="1">
    <source>
        <dbReference type="SAM" id="Phobius"/>
    </source>
</evidence>
<protein>
    <submittedName>
        <fullName evidence="2">Uncharacterized protein</fullName>
    </submittedName>
</protein>
<dbReference type="Proteomes" id="UP000799118">
    <property type="component" value="Unassembled WGS sequence"/>
</dbReference>
<accession>A0A6A4I859</accession>